<organism evidence="1 2">
    <name type="scientific">Paxillus rubicundulus Ve08.2h10</name>
    <dbReference type="NCBI Taxonomy" id="930991"/>
    <lineage>
        <taxon>Eukaryota</taxon>
        <taxon>Fungi</taxon>
        <taxon>Dikarya</taxon>
        <taxon>Basidiomycota</taxon>
        <taxon>Agaricomycotina</taxon>
        <taxon>Agaricomycetes</taxon>
        <taxon>Agaricomycetidae</taxon>
        <taxon>Boletales</taxon>
        <taxon>Paxilineae</taxon>
        <taxon>Paxillaceae</taxon>
        <taxon>Paxillus</taxon>
    </lineage>
</organism>
<protein>
    <recommendedName>
        <fullName evidence="3">Retrotransposon Copia-like N-terminal domain-containing protein</fullName>
    </recommendedName>
</protein>
<name>A0A0D0BKM0_9AGAM</name>
<dbReference type="HOGENOM" id="CLU_1603281_0_0_1"/>
<sequence>MPPRAESKLAGGAGAMHTRSRTVTSGMTPLLSSPISPLMTMFSISTTHTVMTSVPPAYYIQHAPVSIQTAKLNTQSFEKIEVLDRSKNNWSNWSFAIKLVLNQHLVSGYLMGAIAAPDPLLKPGTFNNWTLNNIAIVSALCSRVTHEDQCLLEDVTNAKNTWDTLCQHHEKVGPIAQIILIQEVL</sequence>
<dbReference type="Proteomes" id="UP000054538">
    <property type="component" value="Unassembled WGS sequence"/>
</dbReference>
<proteinExistence type="predicted"/>
<dbReference type="EMBL" id="KN831093">
    <property type="protein sequence ID" value="KIK72217.1"/>
    <property type="molecule type" value="Genomic_DNA"/>
</dbReference>
<dbReference type="STRING" id="930991.A0A0D0BKM0"/>
<dbReference type="InParanoid" id="A0A0D0BKM0"/>
<reference evidence="1 2" key="1">
    <citation type="submission" date="2014-04" db="EMBL/GenBank/DDBJ databases">
        <authorList>
            <consortium name="DOE Joint Genome Institute"/>
            <person name="Kuo A."/>
            <person name="Kohler A."/>
            <person name="Jargeat P."/>
            <person name="Nagy L.G."/>
            <person name="Floudas D."/>
            <person name="Copeland A."/>
            <person name="Barry K.W."/>
            <person name="Cichocki N."/>
            <person name="Veneault-Fourrey C."/>
            <person name="LaButti K."/>
            <person name="Lindquist E.A."/>
            <person name="Lipzen A."/>
            <person name="Lundell T."/>
            <person name="Morin E."/>
            <person name="Murat C."/>
            <person name="Sun H."/>
            <person name="Tunlid A."/>
            <person name="Henrissat B."/>
            <person name="Grigoriev I.V."/>
            <person name="Hibbett D.S."/>
            <person name="Martin F."/>
            <person name="Nordberg H.P."/>
            <person name="Cantor M.N."/>
            <person name="Hua S.X."/>
        </authorList>
    </citation>
    <scope>NUCLEOTIDE SEQUENCE [LARGE SCALE GENOMIC DNA]</scope>
    <source>
        <strain evidence="1 2">Ve08.2h10</strain>
    </source>
</reference>
<accession>A0A0D0BKM0</accession>
<evidence type="ECO:0000313" key="1">
    <source>
        <dbReference type="EMBL" id="KIK72217.1"/>
    </source>
</evidence>
<reference evidence="2" key="2">
    <citation type="submission" date="2015-01" db="EMBL/GenBank/DDBJ databases">
        <title>Evolutionary Origins and Diversification of the Mycorrhizal Mutualists.</title>
        <authorList>
            <consortium name="DOE Joint Genome Institute"/>
            <consortium name="Mycorrhizal Genomics Consortium"/>
            <person name="Kohler A."/>
            <person name="Kuo A."/>
            <person name="Nagy L.G."/>
            <person name="Floudas D."/>
            <person name="Copeland A."/>
            <person name="Barry K.W."/>
            <person name="Cichocki N."/>
            <person name="Veneault-Fourrey C."/>
            <person name="LaButti K."/>
            <person name="Lindquist E.A."/>
            <person name="Lipzen A."/>
            <person name="Lundell T."/>
            <person name="Morin E."/>
            <person name="Murat C."/>
            <person name="Riley R."/>
            <person name="Ohm R."/>
            <person name="Sun H."/>
            <person name="Tunlid A."/>
            <person name="Henrissat B."/>
            <person name="Grigoriev I.V."/>
            <person name="Hibbett D.S."/>
            <person name="Martin F."/>
        </authorList>
    </citation>
    <scope>NUCLEOTIDE SEQUENCE [LARGE SCALE GENOMIC DNA]</scope>
    <source>
        <strain evidence="2">Ve08.2h10</strain>
    </source>
</reference>
<dbReference type="OrthoDB" id="2679812at2759"/>
<evidence type="ECO:0008006" key="3">
    <source>
        <dbReference type="Google" id="ProtNLM"/>
    </source>
</evidence>
<gene>
    <name evidence="1" type="ORF">PAXRUDRAFT_22253</name>
</gene>
<dbReference type="AlphaFoldDB" id="A0A0D0BKM0"/>
<evidence type="ECO:0000313" key="2">
    <source>
        <dbReference type="Proteomes" id="UP000054538"/>
    </source>
</evidence>
<keyword evidence="2" id="KW-1185">Reference proteome</keyword>